<evidence type="ECO:0000256" key="1">
    <source>
        <dbReference type="SAM" id="Phobius"/>
    </source>
</evidence>
<keyword evidence="1" id="KW-1133">Transmembrane helix</keyword>
<comment type="caution">
    <text evidence="2">The sequence shown here is derived from an EMBL/GenBank/DDBJ whole genome shotgun (WGS) entry which is preliminary data.</text>
</comment>
<gene>
    <name evidence="2" type="ORF">ABVT11_16310</name>
</gene>
<feature type="transmembrane region" description="Helical" evidence="1">
    <location>
        <begin position="42"/>
        <end position="67"/>
    </location>
</feature>
<evidence type="ECO:0000313" key="3">
    <source>
        <dbReference type="Proteomes" id="UP001548590"/>
    </source>
</evidence>
<dbReference type="InterPro" id="IPR012340">
    <property type="entry name" value="NA-bd_OB-fold"/>
</dbReference>
<keyword evidence="1" id="KW-0812">Transmembrane</keyword>
<accession>A0ABV2CU44</accession>
<dbReference type="Gene3D" id="2.40.50.140">
    <property type="entry name" value="Nucleic acid-binding proteins"/>
    <property type="match status" value="1"/>
</dbReference>
<dbReference type="InterPro" id="IPR052165">
    <property type="entry name" value="Membrane_assoc_protease"/>
</dbReference>
<keyword evidence="3" id="KW-1185">Reference proteome</keyword>
<sequence>MHLQWWYWIVLGCMLCLAELALPTLVLVWLGLAAVLTGVLSAVLPVTLVVQVAFWGALSVVMTLVFLRYFKPRPSDAAAGRSDEILNEIGLVTRPVEPWSKGEILFQKPLLGADRWTCVAEQAIAVGSRAKVIAIEGSVLRIAAL</sequence>
<dbReference type="PANTHER" id="PTHR33507:SF3">
    <property type="entry name" value="INNER MEMBRANE PROTEIN YBBJ"/>
    <property type="match status" value="1"/>
</dbReference>
<organism evidence="2 3">
    <name type="scientific">Uliginosibacterium paludis</name>
    <dbReference type="NCBI Taxonomy" id="1615952"/>
    <lineage>
        <taxon>Bacteria</taxon>
        <taxon>Pseudomonadati</taxon>
        <taxon>Pseudomonadota</taxon>
        <taxon>Betaproteobacteria</taxon>
        <taxon>Rhodocyclales</taxon>
        <taxon>Zoogloeaceae</taxon>
        <taxon>Uliginosibacterium</taxon>
    </lineage>
</organism>
<protein>
    <submittedName>
        <fullName evidence="2">NfeD family protein</fullName>
    </submittedName>
</protein>
<name>A0ABV2CU44_9RHOO</name>
<keyword evidence="1" id="KW-0472">Membrane</keyword>
<proteinExistence type="predicted"/>
<dbReference type="EMBL" id="JBEWLZ010000011">
    <property type="protein sequence ID" value="MET1491403.1"/>
    <property type="molecule type" value="Genomic_DNA"/>
</dbReference>
<dbReference type="PANTHER" id="PTHR33507">
    <property type="entry name" value="INNER MEMBRANE PROTEIN YBBJ"/>
    <property type="match status" value="1"/>
</dbReference>
<dbReference type="RefSeq" id="WP_345929234.1">
    <property type="nucleotide sequence ID" value="NZ_JBDIVF010000009.1"/>
</dbReference>
<dbReference type="Proteomes" id="UP001548590">
    <property type="component" value="Unassembled WGS sequence"/>
</dbReference>
<evidence type="ECO:0000313" key="2">
    <source>
        <dbReference type="EMBL" id="MET1491403.1"/>
    </source>
</evidence>
<feature type="transmembrane region" description="Helical" evidence="1">
    <location>
        <begin position="7"/>
        <end position="36"/>
    </location>
</feature>
<reference evidence="2 3" key="1">
    <citation type="submission" date="2024-07" db="EMBL/GenBank/DDBJ databases">
        <title>Uliginosibacterium paludis KCTC:42655.</title>
        <authorList>
            <person name="Kim M.K."/>
        </authorList>
    </citation>
    <scope>NUCLEOTIDE SEQUENCE [LARGE SCALE GENOMIC DNA]</scope>
    <source>
        <strain evidence="2 3">KCTC 42655</strain>
    </source>
</reference>